<evidence type="ECO:0000256" key="1">
    <source>
        <dbReference type="SAM" id="Coils"/>
    </source>
</evidence>
<evidence type="ECO:0000256" key="2">
    <source>
        <dbReference type="SAM" id="MobiDB-lite"/>
    </source>
</evidence>
<comment type="caution">
    <text evidence="3">The sequence shown here is derived from an EMBL/GenBank/DDBJ whole genome shotgun (WGS) entry which is preliminary data.</text>
</comment>
<feature type="compositionally biased region" description="Polar residues" evidence="2">
    <location>
        <begin position="181"/>
        <end position="202"/>
    </location>
</feature>
<reference evidence="3" key="2">
    <citation type="submission" date="2022-01" db="EMBL/GenBank/DDBJ databases">
        <authorList>
            <person name="Yamashiro T."/>
            <person name="Shiraishi A."/>
            <person name="Satake H."/>
            <person name="Nakayama K."/>
        </authorList>
    </citation>
    <scope>NUCLEOTIDE SEQUENCE</scope>
</reference>
<dbReference type="EMBL" id="BQNB010011200">
    <property type="protein sequence ID" value="GJS87474.1"/>
    <property type="molecule type" value="Genomic_DNA"/>
</dbReference>
<gene>
    <name evidence="3" type="ORF">Tco_0770110</name>
</gene>
<feature type="region of interest" description="Disordered" evidence="2">
    <location>
        <begin position="179"/>
        <end position="214"/>
    </location>
</feature>
<name>A0ABQ4ZBA8_9ASTR</name>
<keyword evidence="4" id="KW-1185">Reference proteome</keyword>
<keyword evidence="1" id="KW-0175">Coiled coil</keyword>
<accession>A0ABQ4ZBA8</accession>
<dbReference type="Proteomes" id="UP001151760">
    <property type="component" value="Unassembled WGS sequence"/>
</dbReference>
<evidence type="ECO:0000313" key="3">
    <source>
        <dbReference type="EMBL" id="GJS87474.1"/>
    </source>
</evidence>
<protein>
    <submittedName>
        <fullName evidence="3">Retrovirus-related pol polyprotein from transposon TNT 1-94</fullName>
    </submittedName>
</protein>
<feature type="region of interest" description="Disordered" evidence="2">
    <location>
        <begin position="226"/>
        <end position="263"/>
    </location>
</feature>
<feature type="compositionally biased region" description="Polar residues" evidence="2">
    <location>
        <begin position="233"/>
        <end position="247"/>
    </location>
</feature>
<organism evidence="3 4">
    <name type="scientific">Tanacetum coccineum</name>
    <dbReference type="NCBI Taxonomy" id="301880"/>
    <lineage>
        <taxon>Eukaryota</taxon>
        <taxon>Viridiplantae</taxon>
        <taxon>Streptophyta</taxon>
        <taxon>Embryophyta</taxon>
        <taxon>Tracheophyta</taxon>
        <taxon>Spermatophyta</taxon>
        <taxon>Magnoliopsida</taxon>
        <taxon>eudicotyledons</taxon>
        <taxon>Gunneridae</taxon>
        <taxon>Pentapetalae</taxon>
        <taxon>asterids</taxon>
        <taxon>campanulids</taxon>
        <taxon>Asterales</taxon>
        <taxon>Asteraceae</taxon>
        <taxon>Asteroideae</taxon>
        <taxon>Anthemideae</taxon>
        <taxon>Anthemidinae</taxon>
        <taxon>Tanacetum</taxon>
    </lineage>
</organism>
<evidence type="ECO:0000313" key="4">
    <source>
        <dbReference type="Proteomes" id="UP001151760"/>
    </source>
</evidence>
<reference evidence="3" key="1">
    <citation type="journal article" date="2022" name="Int. J. Mol. Sci.">
        <title>Draft Genome of Tanacetum Coccineum: Genomic Comparison of Closely Related Tanacetum-Family Plants.</title>
        <authorList>
            <person name="Yamashiro T."/>
            <person name="Shiraishi A."/>
            <person name="Nakayama K."/>
            <person name="Satake H."/>
        </authorList>
    </citation>
    <scope>NUCLEOTIDE SEQUENCE</scope>
</reference>
<proteinExistence type="predicted"/>
<sequence length="565" mass="64498">MIDKLGDTITGLHTRINKTLLQDAKRRWLSDSQNELREFYKTDVIPMSRSLYKNLKEIKEELIEEVQEMLNIFESMEQKVDEKPPTKVLLQNEIDRLLEVSMTSEIRDCVLLSAAQQKHELLKDELEKSSNLLMTISELKSKLQTIEKGKNVNTKFDSSETLGKRVCVTPFNKNIADKAMNASNTNVNSDRSKQVTSQSTPKLEQGQKHNENVITRGMYKINKQDMKTPDYKANTNVSNSTGVGSSHSVRRSTSKDNKSKNSILKNTKSSSTYVWKTLNSDCLDSNKYDTNNYGVTCEDEAKRRNSGTKTKTFEENCYLLLYVISNKEDTAYQRQLITRIRVMINSLYGVSLFTYTSWCMTRSSTTELLLPFENPKRVLRSRRKIFETPSLAESNSSEFDQISEIEEHIEEEEGKFLKELRNNTFSGLEHEDANEHIEKVLEIADLFHIPKVTQDQIMLRAFPVSLTGAASRTGSIETSDGLAVIQAQLNNLRREIKKVNEKVYAAQVGCELCKGPHYTKDCPQKEEGKTLEEAYYMQFGAPRGQYRAAGPGFYQRNNGNSSYPT</sequence>
<feature type="coiled-coil region" evidence="1">
    <location>
        <begin position="52"/>
        <end position="79"/>
    </location>
</feature>